<feature type="chain" id="PRO_5007622929" evidence="2">
    <location>
        <begin position="31"/>
        <end position="91"/>
    </location>
</feature>
<keyword evidence="4" id="KW-1185">Reference proteome</keyword>
<sequence length="91" mass="10053">MFRSHPISGAFALVACLLSFFAVSAGTVHAVEPLPDARILSAAPFVFKGDREIFSRMSAEPSDARIFRPPQSLRSADEPHLNERPKRQSMI</sequence>
<evidence type="ECO:0000256" key="2">
    <source>
        <dbReference type="SAM" id="SignalP"/>
    </source>
</evidence>
<gene>
    <name evidence="3" type="ORF">AWB75_05026</name>
</gene>
<evidence type="ECO:0000313" key="4">
    <source>
        <dbReference type="Proteomes" id="UP000054870"/>
    </source>
</evidence>
<comment type="caution">
    <text evidence="3">The sequence shown here is derived from an EMBL/GenBank/DDBJ whole genome shotgun (WGS) entry which is preliminary data.</text>
</comment>
<evidence type="ECO:0000313" key="3">
    <source>
        <dbReference type="EMBL" id="SAK80843.1"/>
    </source>
</evidence>
<dbReference type="Proteomes" id="UP000054870">
    <property type="component" value="Unassembled WGS sequence"/>
</dbReference>
<name>A0A158CEP0_9BURK</name>
<evidence type="ECO:0000256" key="1">
    <source>
        <dbReference type="SAM" id="MobiDB-lite"/>
    </source>
</evidence>
<dbReference type="AlphaFoldDB" id="A0A158CEP0"/>
<proteinExistence type="predicted"/>
<protein>
    <submittedName>
        <fullName evidence="3">Uncharacterized protein</fullName>
    </submittedName>
</protein>
<keyword evidence="2" id="KW-0732">Signal</keyword>
<dbReference type="PROSITE" id="PS51257">
    <property type="entry name" value="PROKAR_LIPOPROTEIN"/>
    <property type="match status" value="1"/>
</dbReference>
<dbReference type="OrthoDB" id="9135328at2"/>
<feature type="region of interest" description="Disordered" evidence="1">
    <location>
        <begin position="67"/>
        <end position="91"/>
    </location>
</feature>
<feature type="signal peptide" evidence="2">
    <location>
        <begin position="1"/>
        <end position="30"/>
    </location>
</feature>
<feature type="compositionally biased region" description="Basic and acidic residues" evidence="1">
    <location>
        <begin position="75"/>
        <end position="91"/>
    </location>
</feature>
<dbReference type="RefSeq" id="WP_061126761.1">
    <property type="nucleotide sequence ID" value="NZ_FCOF02000029.1"/>
</dbReference>
<accession>A0A158CEP0</accession>
<reference evidence="3" key="1">
    <citation type="submission" date="2016-01" db="EMBL/GenBank/DDBJ databases">
        <authorList>
            <person name="Peeters C."/>
        </authorList>
    </citation>
    <scope>NUCLEOTIDE SEQUENCE [LARGE SCALE GENOMIC DNA]</scope>
    <source>
        <strain evidence="3">LMG 29318</strain>
    </source>
</reference>
<dbReference type="EMBL" id="FCOF02000029">
    <property type="protein sequence ID" value="SAK80843.1"/>
    <property type="molecule type" value="Genomic_DNA"/>
</dbReference>
<organism evidence="3 4">
    <name type="scientific">Caballeronia catudaia</name>
    <dbReference type="NCBI Taxonomy" id="1777136"/>
    <lineage>
        <taxon>Bacteria</taxon>
        <taxon>Pseudomonadati</taxon>
        <taxon>Pseudomonadota</taxon>
        <taxon>Betaproteobacteria</taxon>
        <taxon>Burkholderiales</taxon>
        <taxon>Burkholderiaceae</taxon>
        <taxon>Caballeronia</taxon>
    </lineage>
</organism>